<accession>A0A1H6XV36</accession>
<dbReference type="InterPro" id="IPR007337">
    <property type="entry name" value="RelB/DinJ"/>
</dbReference>
<dbReference type="InterPro" id="IPR013321">
    <property type="entry name" value="Arc_rbn_hlx_hlx"/>
</dbReference>
<dbReference type="Pfam" id="PF04221">
    <property type="entry name" value="RelB"/>
    <property type="match status" value="1"/>
</dbReference>
<sequence length="98" mass="11027">MNNIVNAPKDDVFRIRVNSEIKSELENIYAKNGLTLTDAINVFFQQSLNTGGFPFPVTEDNAEKMKAKALNQLVKELEKGSSCDERYTEKEALKMLGL</sequence>
<dbReference type="AlphaFoldDB" id="A0A1H6XV36"/>
<evidence type="ECO:0000313" key="2">
    <source>
        <dbReference type="Proteomes" id="UP000183028"/>
    </source>
</evidence>
<evidence type="ECO:0000313" key="1">
    <source>
        <dbReference type="EMBL" id="SEJ31484.1"/>
    </source>
</evidence>
<dbReference type="RefSeq" id="WP_074732871.1">
    <property type="nucleotide sequence ID" value="NZ_CADCIG010000009.1"/>
</dbReference>
<dbReference type="Proteomes" id="UP000183028">
    <property type="component" value="Unassembled WGS sequence"/>
</dbReference>
<keyword evidence="2" id="KW-1185">Reference proteome</keyword>
<proteinExistence type="predicted"/>
<dbReference type="GO" id="GO:0006355">
    <property type="term" value="P:regulation of DNA-templated transcription"/>
    <property type="evidence" value="ECO:0007669"/>
    <property type="project" value="InterPro"/>
</dbReference>
<reference evidence="2" key="1">
    <citation type="submission" date="2016-10" db="EMBL/GenBank/DDBJ databases">
        <authorList>
            <person name="Varghese N."/>
        </authorList>
    </citation>
    <scope>NUCLEOTIDE SEQUENCE [LARGE SCALE GENOMIC DNA]</scope>
    <source>
        <strain evidence="2">DSM 20406</strain>
    </source>
</reference>
<dbReference type="Gene3D" id="1.10.1220.10">
    <property type="entry name" value="Met repressor-like"/>
    <property type="match status" value="1"/>
</dbReference>
<dbReference type="OrthoDB" id="9804867at2"/>
<dbReference type="EMBL" id="FNYK01000104">
    <property type="protein sequence ID" value="SEJ31484.1"/>
    <property type="molecule type" value="Genomic_DNA"/>
</dbReference>
<organism evidence="1 2">
    <name type="scientific">Sharpea azabuensis</name>
    <dbReference type="NCBI Taxonomy" id="322505"/>
    <lineage>
        <taxon>Bacteria</taxon>
        <taxon>Bacillati</taxon>
        <taxon>Bacillota</taxon>
        <taxon>Erysipelotrichia</taxon>
        <taxon>Erysipelotrichales</taxon>
        <taxon>Coprobacillaceae</taxon>
        <taxon>Sharpea</taxon>
    </lineage>
</organism>
<protein>
    <submittedName>
        <fullName evidence="1">DNA-damage-inducible protein J</fullName>
    </submittedName>
</protein>
<dbReference type="NCBIfam" id="TIGR02384">
    <property type="entry name" value="RelB_DinJ"/>
    <property type="match status" value="1"/>
</dbReference>
<gene>
    <name evidence="1" type="ORF">SAMN04487834_11044</name>
</gene>
<name>A0A1H6XV36_9FIRM</name>